<protein>
    <submittedName>
        <fullName evidence="1">Putative retrovirus-related pol polyprotein from transposon tnt</fullName>
    </submittedName>
</protein>
<dbReference type="AlphaFoldDB" id="A0A6M2DCP7"/>
<accession>A0A6M2DCP7</accession>
<proteinExistence type="predicted"/>
<dbReference type="EMBL" id="GIIL01000193">
    <property type="protein sequence ID" value="NOV43919.1"/>
    <property type="molecule type" value="Transcribed_RNA"/>
</dbReference>
<organism evidence="1">
    <name type="scientific">Xenopsylla cheopis</name>
    <name type="common">Oriental rat flea</name>
    <name type="synonym">Pulex cheopis</name>
    <dbReference type="NCBI Taxonomy" id="163159"/>
    <lineage>
        <taxon>Eukaryota</taxon>
        <taxon>Metazoa</taxon>
        <taxon>Ecdysozoa</taxon>
        <taxon>Arthropoda</taxon>
        <taxon>Hexapoda</taxon>
        <taxon>Insecta</taxon>
        <taxon>Pterygota</taxon>
        <taxon>Neoptera</taxon>
        <taxon>Endopterygota</taxon>
        <taxon>Siphonaptera</taxon>
        <taxon>Pulicidae</taxon>
        <taxon>Xenopsyllinae</taxon>
        <taxon>Xenopsylla</taxon>
    </lineage>
</organism>
<evidence type="ECO:0000313" key="1">
    <source>
        <dbReference type="EMBL" id="NOV43919.1"/>
    </source>
</evidence>
<reference evidence="1" key="1">
    <citation type="submission" date="2020-03" db="EMBL/GenBank/DDBJ databases">
        <title>Transcriptomic Profiling of the Digestive Tract of the Rat Flea, Xenopsylla cheopis, Following Blood Feeding and Infection with Yersinia pestis.</title>
        <authorList>
            <person name="Bland D.M."/>
            <person name="Martens C.A."/>
            <person name="Virtaneva K."/>
            <person name="Kanakabandi K."/>
            <person name="Long D."/>
            <person name="Rosenke R."/>
            <person name="Saturday G.A."/>
            <person name="Hoyt F.H."/>
            <person name="Bruno D.P."/>
            <person name="Ribeiro J.M.C."/>
            <person name="Hinnebusch J."/>
        </authorList>
    </citation>
    <scope>NUCLEOTIDE SEQUENCE</scope>
</reference>
<dbReference type="Pfam" id="PF14223">
    <property type="entry name" value="Retrotran_gag_2"/>
    <property type="match status" value="1"/>
</dbReference>
<name>A0A6M2DCP7_XENCH</name>
<sequence length="129" mass="15129">MSSTIKIEPLNESNYDEWKIHMRAILKKNDLWGYVSGEIAKPLTPEKYSEWIINDSKTQSELILHMKGKELKICARLESAKLIWEKLQEIFESRGAARRSMLMKKCVMMKMNEGDDLSEFTEPRSLLFE</sequence>